<evidence type="ECO:0000313" key="2">
    <source>
        <dbReference type="Proteomes" id="UP001501446"/>
    </source>
</evidence>
<sequence>MDPDTVHGVHGSQGAEFVVGRGNDHGLVALRPQMVQDSNHGMRHAIDVWEELFGNHCDSHD</sequence>
<dbReference type="EMBL" id="BAABLN010000071">
    <property type="protein sequence ID" value="GAA4707738.1"/>
    <property type="molecule type" value="Genomic_DNA"/>
</dbReference>
<reference evidence="2" key="1">
    <citation type="journal article" date="2019" name="Int. J. Syst. Evol. Microbiol.">
        <title>The Global Catalogue of Microorganisms (GCM) 10K type strain sequencing project: providing services to taxonomists for standard genome sequencing and annotation.</title>
        <authorList>
            <consortium name="The Broad Institute Genomics Platform"/>
            <consortium name="The Broad Institute Genome Sequencing Center for Infectious Disease"/>
            <person name="Wu L."/>
            <person name="Ma J."/>
        </authorList>
    </citation>
    <scope>NUCLEOTIDE SEQUENCE [LARGE SCALE GENOMIC DNA]</scope>
    <source>
        <strain evidence="2">JCM 18958</strain>
    </source>
</reference>
<organism evidence="1 2">
    <name type="scientific">Kocuria gwangalliensis</name>
    <dbReference type="NCBI Taxonomy" id="501592"/>
    <lineage>
        <taxon>Bacteria</taxon>
        <taxon>Bacillati</taxon>
        <taxon>Actinomycetota</taxon>
        <taxon>Actinomycetes</taxon>
        <taxon>Micrococcales</taxon>
        <taxon>Micrococcaceae</taxon>
        <taxon>Kocuria</taxon>
    </lineage>
</organism>
<protein>
    <submittedName>
        <fullName evidence="1">Uncharacterized protein</fullName>
    </submittedName>
</protein>
<keyword evidence="2" id="KW-1185">Reference proteome</keyword>
<name>A0ABP8XGN7_9MICC</name>
<gene>
    <name evidence="1" type="ORF">GCM10025781_28010</name>
</gene>
<proteinExistence type="predicted"/>
<dbReference type="Proteomes" id="UP001501446">
    <property type="component" value="Unassembled WGS sequence"/>
</dbReference>
<comment type="caution">
    <text evidence="1">The sequence shown here is derived from an EMBL/GenBank/DDBJ whole genome shotgun (WGS) entry which is preliminary data.</text>
</comment>
<accession>A0ABP8XGN7</accession>
<evidence type="ECO:0000313" key="1">
    <source>
        <dbReference type="EMBL" id="GAA4707738.1"/>
    </source>
</evidence>